<keyword evidence="1" id="KW-0677">Repeat</keyword>
<protein>
    <submittedName>
        <fullName evidence="3">MORN motif protein</fullName>
    </submittedName>
</protein>
<dbReference type="PANTHER" id="PTHR23084:SF263">
    <property type="entry name" value="MORN REPEAT-CONTAINING PROTEIN 1"/>
    <property type="match status" value="1"/>
</dbReference>
<dbReference type="InParanoid" id="Q236M7"/>
<organism evidence="3 4">
    <name type="scientific">Tetrahymena thermophila (strain SB210)</name>
    <dbReference type="NCBI Taxonomy" id="312017"/>
    <lineage>
        <taxon>Eukaryota</taxon>
        <taxon>Sar</taxon>
        <taxon>Alveolata</taxon>
        <taxon>Ciliophora</taxon>
        <taxon>Intramacronucleata</taxon>
        <taxon>Oligohymenophorea</taxon>
        <taxon>Hymenostomatida</taxon>
        <taxon>Tetrahymenina</taxon>
        <taxon>Tetrahymenidae</taxon>
        <taxon>Tetrahymena</taxon>
    </lineage>
</organism>
<evidence type="ECO:0000256" key="1">
    <source>
        <dbReference type="ARBA" id="ARBA00022737"/>
    </source>
</evidence>
<gene>
    <name evidence="3" type="ORF">TTHERM_00086700</name>
</gene>
<reference evidence="4" key="1">
    <citation type="journal article" date="2006" name="PLoS Biol.">
        <title>Macronuclear genome sequence of the ciliate Tetrahymena thermophila, a model eukaryote.</title>
        <authorList>
            <person name="Eisen J.A."/>
            <person name="Coyne R.S."/>
            <person name="Wu M."/>
            <person name="Wu D."/>
            <person name="Thiagarajan M."/>
            <person name="Wortman J.R."/>
            <person name="Badger J.H."/>
            <person name="Ren Q."/>
            <person name="Amedeo P."/>
            <person name="Jones K.M."/>
            <person name="Tallon L.J."/>
            <person name="Delcher A.L."/>
            <person name="Salzberg S.L."/>
            <person name="Silva J.C."/>
            <person name="Haas B.J."/>
            <person name="Majoros W.H."/>
            <person name="Farzad M."/>
            <person name="Carlton J.M."/>
            <person name="Smith R.K. Jr."/>
            <person name="Garg J."/>
            <person name="Pearlman R.E."/>
            <person name="Karrer K.M."/>
            <person name="Sun L."/>
            <person name="Manning G."/>
            <person name="Elde N.C."/>
            <person name="Turkewitz A.P."/>
            <person name="Asai D.J."/>
            <person name="Wilkes D.E."/>
            <person name="Wang Y."/>
            <person name="Cai H."/>
            <person name="Collins K."/>
            <person name="Stewart B.A."/>
            <person name="Lee S.R."/>
            <person name="Wilamowska K."/>
            <person name="Weinberg Z."/>
            <person name="Ruzzo W.L."/>
            <person name="Wloga D."/>
            <person name="Gaertig J."/>
            <person name="Frankel J."/>
            <person name="Tsao C.-C."/>
            <person name="Gorovsky M.A."/>
            <person name="Keeling P.J."/>
            <person name="Waller R.F."/>
            <person name="Patron N.J."/>
            <person name="Cherry J.M."/>
            <person name="Stover N.A."/>
            <person name="Krieger C.J."/>
            <person name="del Toro C."/>
            <person name="Ryder H.F."/>
            <person name="Williamson S.C."/>
            <person name="Barbeau R.A."/>
            <person name="Hamilton E.P."/>
            <person name="Orias E."/>
        </authorList>
    </citation>
    <scope>NUCLEOTIDE SEQUENCE [LARGE SCALE GENOMIC DNA]</scope>
    <source>
        <strain evidence="4">SB210</strain>
    </source>
</reference>
<dbReference type="PANTHER" id="PTHR23084">
    <property type="entry name" value="PHOSPHATIDYLINOSITOL-4-PHOSPHATE 5-KINASE RELATED"/>
    <property type="match status" value="1"/>
</dbReference>
<evidence type="ECO:0000313" key="3">
    <source>
        <dbReference type="EMBL" id="EAR92473.2"/>
    </source>
</evidence>
<keyword evidence="2" id="KW-0175">Coiled coil</keyword>
<dbReference type="InterPro" id="IPR003409">
    <property type="entry name" value="MORN"/>
</dbReference>
<name>Q236M7_TETTS</name>
<dbReference type="GeneID" id="7827639"/>
<dbReference type="Gene3D" id="2.20.110.10">
    <property type="entry name" value="Histone H3 K4-specific methyltransferase SET7/9 N-terminal domain"/>
    <property type="match status" value="4"/>
</dbReference>
<dbReference type="OrthoDB" id="300500at2759"/>
<evidence type="ECO:0000313" key="4">
    <source>
        <dbReference type="Proteomes" id="UP000009168"/>
    </source>
</evidence>
<dbReference type="HOGENOM" id="CLU_377926_0_0_1"/>
<dbReference type="KEGG" id="tet:TTHERM_00086700"/>
<sequence length="759" mass="87424">MGNQCCAATNVPDQVNTNATQQYQYEAQVENEEGANQNLVKDVTTPAVHAQNAEAEADMREQIEQNVVEQKNEDEENQREVSEYVFMRQLETLKQAISKAENLKDLANYGAVLTKAISQVELIIQLFSQTLQIPTYIREFKTEVIGLYGDLQNFRAFHLRYTIEQDYYQCLTHLSELADFLKKVFNSQYKDGKFQYEIIFQDLYKGDNHQAFEELKQRFYMVRDIYNRKSGQNFSTLPNYLYLIFAEKKGFGLWNQLFPHQFEVSNTQFSEAYAEECSISSEQILKIISLLDNANDQRVDIYQWIGFVESYANHLDEDGKILQENIENFTKEVENKARAMKSAPVKTDDTWVFRSGLKYKGDLDEHHKRQGRGHLIDEDYEFEGNFLNDLPTDYGVETRKKVKYEGSFLNGLYHGQGTLTFPNGRQYTGGFEKHAFHGQGVLTGDDGIKYEGEWKQGVLDFGKIIYHDGSYYFGKLASSFFKDGKGKLYVIKPSLSNASAQAEKSIEYISGVWERDAPKSGSIYNLLQEAVCYEGELSNWSITGKGKRLYVDGSYEGELLRDKKTNQGTLTYKNGDKYVGKWLEDMQDKGTYYYSKEKDHYYEGEWKDGVMCGQGKFSYTSGGVYEGEVKDGKRHGKGKYRYANGNTYEGDWSENNQHGEGKFTYAVNNGEGGDVYQGQFQKGKFEGFGHYYYKKSGKQYIGFWQEDKWNGEGKFFSADGKIIKCGVWKNDKLETQKVETDIVVPKMLEHLILKIEHAL</sequence>
<proteinExistence type="predicted"/>
<dbReference type="RefSeq" id="XP_001012718.2">
    <property type="nucleotide sequence ID" value="XM_001012718.2"/>
</dbReference>
<dbReference type="SMART" id="SM00698">
    <property type="entry name" value="MORN"/>
    <property type="match status" value="10"/>
</dbReference>
<evidence type="ECO:0000256" key="2">
    <source>
        <dbReference type="SAM" id="Coils"/>
    </source>
</evidence>
<accession>Q236M7</accession>
<dbReference type="Pfam" id="PF02493">
    <property type="entry name" value="MORN"/>
    <property type="match status" value="9"/>
</dbReference>
<keyword evidence="4" id="KW-1185">Reference proteome</keyword>
<dbReference type="AlphaFoldDB" id="Q236M7"/>
<feature type="coiled-coil region" evidence="2">
    <location>
        <begin position="52"/>
        <end position="80"/>
    </location>
</feature>
<dbReference type="EMBL" id="GG662749">
    <property type="protein sequence ID" value="EAR92473.2"/>
    <property type="molecule type" value="Genomic_DNA"/>
</dbReference>
<dbReference type="Proteomes" id="UP000009168">
    <property type="component" value="Unassembled WGS sequence"/>
</dbReference>
<dbReference type="SUPFAM" id="SSF82185">
    <property type="entry name" value="Histone H3 K4-specific methyltransferase SET7/9 N-terminal domain"/>
    <property type="match status" value="3"/>
</dbReference>